<organism evidence="2 3">
    <name type="scientific">Arctia plantaginis</name>
    <name type="common">Wood tiger moth</name>
    <name type="synonym">Phalaena plantaginis</name>
    <dbReference type="NCBI Taxonomy" id="874455"/>
    <lineage>
        <taxon>Eukaryota</taxon>
        <taxon>Metazoa</taxon>
        <taxon>Ecdysozoa</taxon>
        <taxon>Arthropoda</taxon>
        <taxon>Hexapoda</taxon>
        <taxon>Insecta</taxon>
        <taxon>Pterygota</taxon>
        <taxon>Neoptera</taxon>
        <taxon>Endopterygota</taxon>
        <taxon>Lepidoptera</taxon>
        <taxon>Glossata</taxon>
        <taxon>Ditrysia</taxon>
        <taxon>Noctuoidea</taxon>
        <taxon>Erebidae</taxon>
        <taxon>Arctiinae</taxon>
        <taxon>Arctia</taxon>
    </lineage>
</organism>
<feature type="compositionally biased region" description="Basic and acidic residues" evidence="1">
    <location>
        <begin position="14"/>
        <end position="25"/>
    </location>
</feature>
<evidence type="ECO:0000256" key="1">
    <source>
        <dbReference type="SAM" id="MobiDB-lite"/>
    </source>
</evidence>
<evidence type="ECO:0000313" key="3">
    <source>
        <dbReference type="Proteomes" id="UP000494256"/>
    </source>
</evidence>
<feature type="region of interest" description="Disordered" evidence="1">
    <location>
        <begin position="1"/>
        <end position="33"/>
    </location>
</feature>
<reference evidence="2 3" key="1">
    <citation type="submission" date="2020-04" db="EMBL/GenBank/DDBJ databases">
        <authorList>
            <person name="Wallbank WR R."/>
            <person name="Pardo Diaz C."/>
            <person name="Kozak K."/>
            <person name="Martin S."/>
            <person name="Jiggins C."/>
            <person name="Moest M."/>
            <person name="Warren A I."/>
            <person name="Byers J.R.P. K."/>
            <person name="Montejo-Kovacevich G."/>
            <person name="Yen C E."/>
        </authorList>
    </citation>
    <scope>NUCLEOTIDE SEQUENCE [LARGE SCALE GENOMIC DNA]</scope>
</reference>
<dbReference type="EMBL" id="CADEBD010000364">
    <property type="protein sequence ID" value="CAB3252058.1"/>
    <property type="molecule type" value="Genomic_DNA"/>
</dbReference>
<dbReference type="AlphaFoldDB" id="A0A8S1AY93"/>
<dbReference type="OrthoDB" id="24581at2759"/>
<dbReference type="Proteomes" id="UP000494256">
    <property type="component" value="Unassembled WGS sequence"/>
</dbReference>
<name>A0A8S1AY93_ARCPL</name>
<protein>
    <submittedName>
        <fullName evidence="2">Uncharacterized protein</fullName>
    </submittedName>
</protein>
<sequence>MGFTQHAIPKLFSKAKERGQKENGRDSILSRPKEEALGAIEQRMISDDVTNVSKRTLQGLELEHRSLSP</sequence>
<comment type="caution">
    <text evidence="2">The sequence shown here is derived from an EMBL/GenBank/DDBJ whole genome shotgun (WGS) entry which is preliminary data.</text>
</comment>
<accession>A0A8S1AY93</accession>
<proteinExistence type="predicted"/>
<gene>
    <name evidence="2" type="ORF">APLA_LOCUS13903</name>
</gene>
<evidence type="ECO:0000313" key="2">
    <source>
        <dbReference type="EMBL" id="CAB3252058.1"/>
    </source>
</evidence>